<dbReference type="Pfam" id="PF04179">
    <property type="entry name" value="Init_tRNA_PT"/>
    <property type="match status" value="1"/>
</dbReference>
<dbReference type="InterPro" id="IPR007306">
    <property type="entry name" value="Rit1"/>
</dbReference>
<dbReference type="AlphaFoldDB" id="A0A835GVI3"/>
<keyword evidence="3" id="KW-1185">Reference proteome</keyword>
<name>A0A835GVI3_9MAGN</name>
<sequence length="106" mass="11620">MDVKSMDGNSTISWLGSTNLAVGSIQNGGNFLNEVDCVLNCDTEAVSMCLPEADAYLHLPIVRVCCRTGEDISICICLAILTSLFDDKGIYIESQYFSIFRIICKL</sequence>
<protein>
    <recommendedName>
        <fullName evidence="1">Rit1 DUSP-like domain-containing protein</fullName>
    </recommendedName>
</protein>
<organism evidence="2 3">
    <name type="scientific">Coptis chinensis</name>
    <dbReference type="NCBI Taxonomy" id="261450"/>
    <lineage>
        <taxon>Eukaryota</taxon>
        <taxon>Viridiplantae</taxon>
        <taxon>Streptophyta</taxon>
        <taxon>Embryophyta</taxon>
        <taxon>Tracheophyta</taxon>
        <taxon>Spermatophyta</taxon>
        <taxon>Magnoliopsida</taxon>
        <taxon>Ranunculales</taxon>
        <taxon>Ranunculaceae</taxon>
        <taxon>Coptidoideae</taxon>
        <taxon>Coptis</taxon>
    </lineage>
</organism>
<dbReference type="GO" id="GO:0019988">
    <property type="term" value="P:charged-tRNA amino acid modification"/>
    <property type="evidence" value="ECO:0007669"/>
    <property type="project" value="InterPro"/>
</dbReference>
<dbReference type="Proteomes" id="UP000631114">
    <property type="component" value="Unassembled WGS sequence"/>
</dbReference>
<dbReference type="GO" id="GO:0043399">
    <property type="term" value="F:tRNA adenosine(64)-2'-O-ribosylphosphate transferase activity"/>
    <property type="evidence" value="ECO:0007669"/>
    <property type="project" value="InterPro"/>
</dbReference>
<dbReference type="OrthoDB" id="1715305at2759"/>
<dbReference type="PANTHER" id="PTHR31811:SF0">
    <property type="entry name" value="TRNA A64-2'-O-RIBOSYLPHOSPHATE TRANSFERASE"/>
    <property type="match status" value="1"/>
</dbReference>
<comment type="caution">
    <text evidence="2">The sequence shown here is derived from an EMBL/GenBank/DDBJ whole genome shotgun (WGS) entry which is preliminary data.</text>
</comment>
<accession>A0A835GVI3</accession>
<dbReference type="EMBL" id="JADFTS010000064">
    <property type="protein sequence ID" value="KAF9586907.1"/>
    <property type="molecule type" value="Genomic_DNA"/>
</dbReference>
<dbReference type="InterPro" id="IPR033421">
    <property type="entry name" value="Rit1_DUSP-like"/>
</dbReference>
<dbReference type="PANTHER" id="PTHR31811">
    <property type="entry name" value="TRNA A64-2'-O-RIBOSYLPHOSPHATE TRANSFERASE"/>
    <property type="match status" value="1"/>
</dbReference>
<evidence type="ECO:0000259" key="1">
    <source>
        <dbReference type="Pfam" id="PF04179"/>
    </source>
</evidence>
<feature type="domain" description="Rit1 DUSP-like" evidence="1">
    <location>
        <begin position="61"/>
        <end position="93"/>
    </location>
</feature>
<dbReference type="GO" id="GO:0005737">
    <property type="term" value="C:cytoplasm"/>
    <property type="evidence" value="ECO:0007669"/>
    <property type="project" value="TreeGrafter"/>
</dbReference>
<gene>
    <name evidence="2" type="ORF">IFM89_039884</name>
</gene>
<proteinExistence type="predicted"/>
<evidence type="ECO:0000313" key="3">
    <source>
        <dbReference type="Proteomes" id="UP000631114"/>
    </source>
</evidence>
<evidence type="ECO:0000313" key="2">
    <source>
        <dbReference type="EMBL" id="KAF9586907.1"/>
    </source>
</evidence>
<reference evidence="2 3" key="1">
    <citation type="submission" date="2020-10" db="EMBL/GenBank/DDBJ databases">
        <title>The Coptis chinensis genome and diversification of protoberbering-type alkaloids.</title>
        <authorList>
            <person name="Wang B."/>
            <person name="Shu S."/>
            <person name="Song C."/>
            <person name="Liu Y."/>
        </authorList>
    </citation>
    <scope>NUCLEOTIDE SEQUENCE [LARGE SCALE GENOMIC DNA]</scope>
    <source>
        <strain evidence="2">HL-2020</strain>
        <tissue evidence="2">Leaf</tissue>
    </source>
</reference>